<dbReference type="RefSeq" id="WP_042230251.1">
    <property type="nucleotide sequence ID" value="NZ_CP026520.1"/>
</dbReference>
<dbReference type="GO" id="GO:0006383">
    <property type="term" value="P:transcription by RNA polymerase III"/>
    <property type="evidence" value="ECO:0007669"/>
    <property type="project" value="InterPro"/>
</dbReference>
<evidence type="ECO:0000256" key="1">
    <source>
        <dbReference type="PROSITE-ProRule" id="PRU00339"/>
    </source>
</evidence>
<reference evidence="3 6" key="2">
    <citation type="submission" date="2022-05" db="EMBL/GenBank/DDBJ databases">
        <title>Genome Sequencing of Bee-Associated Microbes.</title>
        <authorList>
            <person name="Dunlap C."/>
        </authorList>
    </citation>
    <scope>NUCLEOTIDE SEQUENCE [LARGE SCALE GENOMIC DNA]</scope>
    <source>
        <strain evidence="3 6">NRRL B-23120</strain>
    </source>
</reference>
<evidence type="ECO:0000313" key="5">
    <source>
        <dbReference type="Proteomes" id="UP000288943"/>
    </source>
</evidence>
<dbReference type="Proteomes" id="UP001527202">
    <property type="component" value="Unassembled WGS sequence"/>
</dbReference>
<dbReference type="InterPro" id="IPR039340">
    <property type="entry name" value="Tfc4/TFIIIC-102/Sfc4"/>
</dbReference>
<dbReference type="InterPro" id="IPR011990">
    <property type="entry name" value="TPR-like_helical_dom_sf"/>
</dbReference>
<dbReference type="Pfam" id="PF12688">
    <property type="entry name" value="TPR_5"/>
    <property type="match status" value="1"/>
</dbReference>
<feature type="repeat" description="TPR" evidence="1">
    <location>
        <begin position="71"/>
        <end position="104"/>
    </location>
</feature>
<sequence>MTKLEEAIRLREAGRHAEAQTLLLDLVREEPLVPSNWYQCAWIHDAMGLEKEAAPFYEKALELGLADEERRGAWLGLGSTYRTLGEYESARACFRQAIREYPEAREFQVFYAMTLYNLGEHALAMELMLRQLGETSGDEGIASYKKAILYYADKLDRIWK</sequence>
<dbReference type="Gene3D" id="1.25.40.10">
    <property type="entry name" value="Tetratricopeptide repeat domain"/>
    <property type="match status" value="1"/>
</dbReference>
<accession>A0A410X1N5</accession>
<dbReference type="SUPFAM" id="SSF48452">
    <property type="entry name" value="TPR-like"/>
    <property type="match status" value="1"/>
</dbReference>
<dbReference type="EMBL" id="CP026520">
    <property type="protein sequence ID" value="QAV20520.1"/>
    <property type="molecule type" value="Genomic_DNA"/>
</dbReference>
<dbReference type="KEGG" id="pchi:PC41400_23715"/>
<dbReference type="InterPro" id="IPR041656">
    <property type="entry name" value="TPR_5"/>
</dbReference>
<dbReference type="GeneID" id="95377804"/>
<dbReference type="AlphaFoldDB" id="A0A410X1N5"/>
<dbReference type="PROSITE" id="PS50005">
    <property type="entry name" value="TPR"/>
    <property type="match status" value="1"/>
</dbReference>
<reference evidence="4 5" key="1">
    <citation type="submission" date="2018-01" db="EMBL/GenBank/DDBJ databases">
        <title>The whole genome sequencing and assembly of Paenibacillus chitinolyticus KCCM 41400 strain.</title>
        <authorList>
            <person name="Kim J.-Y."/>
            <person name="Park M.-K."/>
            <person name="Lee Y.-J."/>
            <person name="Yi H."/>
            <person name="Bahn Y.-S."/>
            <person name="Kim J.F."/>
            <person name="Lee D.-W."/>
        </authorList>
    </citation>
    <scope>NUCLEOTIDE SEQUENCE [LARGE SCALE GENOMIC DNA]</scope>
    <source>
        <strain evidence="4 5">KCCM 41400</strain>
    </source>
</reference>
<keyword evidence="1" id="KW-0802">TPR repeat</keyword>
<evidence type="ECO:0000313" key="3">
    <source>
        <dbReference type="EMBL" id="MCY9594792.1"/>
    </source>
</evidence>
<dbReference type="InterPro" id="IPR019734">
    <property type="entry name" value="TPR_rpt"/>
</dbReference>
<evidence type="ECO:0000259" key="2">
    <source>
        <dbReference type="Pfam" id="PF12688"/>
    </source>
</evidence>
<keyword evidence="6" id="KW-1185">Reference proteome</keyword>
<dbReference type="SMART" id="SM00028">
    <property type="entry name" value="TPR"/>
    <property type="match status" value="2"/>
</dbReference>
<proteinExistence type="predicted"/>
<evidence type="ECO:0000313" key="4">
    <source>
        <dbReference type="EMBL" id="QAV20520.1"/>
    </source>
</evidence>
<evidence type="ECO:0000313" key="6">
    <source>
        <dbReference type="Proteomes" id="UP001527202"/>
    </source>
</evidence>
<feature type="domain" description="Tetratrico peptide repeat group 5" evidence="2">
    <location>
        <begin position="38"/>
        <end position="155"/>
    </location>
</feature>
<protein>
    <submittedName>
        <fullName evidence="4">Tetratricopeptide repeat protein</fullName>
    </submittedName>
</protein>
<organism evidence="4 5">
    <name type="scientific">Paenibacillus chitinolyticus</name>
    <dbReference type="NCBI Taxonomy" id="79263"/>
    <lineage>
        <taxon>Bacteria</taxon>
        <taxon>Bacillati</taxon>
        <taxon>Bacillota</taxon>
        <taxon>Bacilli</taxon>
        <taxon>Bacillales</taxon>
        <taxon>Paenibacillaceae</taxon>
        <taxon>Paenibacillus</taxon>
    </lineage>
</organism>
<dbReference type="GO" id="GO:0000127">
    <property type="term" value="C:transcription factor TFIIIC complex"/>
    <property type="evidence" value="ECO:0007669"/>
    <property type="project" value="TreeGrafter"/>
</dbReference>
<name>A0A410X1N5_9BACL</name>
<dbReference type="EMBL" id="JAMDMJ010000003">
    <property type="protein sequence ID" value="MCY9594792.1"/>
    <property type="molecule type" value="Genomic_DNA"/>
</dbReference>
<dbReference type="PANTHER" id="PTHR23082">
    <property type="entry name" value="TRANSCRIPTION INITIATION FACTOR IIIC TFIIIC , POLYPEPTIDE 3-RELATED"/>
    <property type="match status" value="1"/>
</dbReference>
<gene>
    <name evidence="3" type="ORF">M5X16_03265</name>
    <name evidence="4" type="ORF">PC41400_23715</name>
</gene>
<dbReference type="PANTHER" id="PTHR23082:SF0">
    <property type="entry name" value="GENERAL TRANSCRIPTION FACTOR 3C POLYPEPTIDE 3"/>
    <property type="match status" value="1"/>
</dbReference>
<dbReference type="Proteomes" id="UP000288943">
    <property type="component" value="Chromosome"/>
</dbReference>
<dbReference type="OrthoDB" id="193829at2"/>